<dbReference type="RefSeq" id="WP_042930316.1">
    <property type="nucleotide sequence ID" value="NZ_AMWJ02000002.1"/>
</dbReference>
<evidence type="ECO:0000256" key="1">
    <source>
        <dbReference type="ARBA" id="ARBA00023125"/>
    </source>
</evidence>
<dbReference type="Gene3D" id="1.10.357.10">
    <property type="entry name" value="Tetracycline Repressor, domain 2"/>
    <property type="match status" value="2"/>
</dbReference>
<dbReference type="SUPFAM" id="SSF46689">
    <property type="entry name" value="Homeodomain-like"/>
    <property type="match status" value="1"/>
</dbReference>
<protein>
    <submittedName>
        <fullName evidence="4">TetR family transcriptional regulator</fullName>
    </submittedName>
</protein>
<dbReference type="AlphaFoldDB" id="A0A7K4EJL1"/>
<dbReference type="PRINTS" id="PR00455">
    <property type="entry name" value="HTHTETR"/>
</dbReference>
<dbReference type="EMBL" id="AMWJ02000002">
    <property type="protein sequence ID" value="NNJ17817.1"/>
    <property type="molecule type" value="Genomic_DNA"/>
</dbReference>
<sequence>MNYYFGGRERLLSSVYHDAMEWSQTIRSGAISKCVDAAPTWADLPHVFSSVVQARLEEERGLSMLLQELEQEAVTGREPSLRELAAEEVDREWRFWMDLAARFGSSLEEATVWTELALGLTGLLLCEPSPAVRSSWITGPAVRLHQRMGGQQIIRLERRDELVEADDSAAVTNETAKAILEAALTVVATKGADHLVQREVATMAGVSLAAVTYFFRTKQDLIYATFKELRQRLRERVRAFESYSKGSTGDGPALISDRETLTGLGSLNALLRAAARDSSLAPIASEIRQLRGVGSFVMLSRKGLSADWLDSYLWAMLISGRFRQVLLRDPTEQIGAVEQTVATTLQIVFNHQK</sequence>
<keyword evidence="1 2" id="KW-0238">DNA-binding</keyword>
<dbReference type="Pfam" id="PF00440">
    <property type="entry name" value="TetR_N"/>
    <property type="match status" value="1"/>
</dbReference>
<dbReference type="InterPro" id="IPR001647">
    <property type="entry name" value="HTH_TetR"/>
</dbReference>
<feature type="domain" description="HTH tetR-type" evidence="3">
    <location>
        <begin position="173"/>
        <end position="233"/>
    </location>
</feature>
<organism evidence="4 5">
    <name type="scientific">Pseudomonas bharatica CSV86</name>
    <dbReference type="NCBI Taxonomy" id="1005395"/>
    <lineage>
        <taxon>Bacteria</taxon>
        <taxon>Pseudomonadati</taxon>
        <taxon>Pseudomonadota</taxon>
        <taxon>Gammaproteobacteria</taxon>
        <taxon>Pseudomonadales</taxon>
        <taxon>Pseudomonadaceae</taxon>
        <taxon>Pseudomonas</taxon>
        <taxon>Pseudomonas bharatica</taxon>
    </lineage>
</organism>
<feature type="DNA-binding region" description="H-T-H motif" evidence="2">
    <location>
        <begin position="196"/>
        <end position="215"/>
    </location>
</feature>
<proteinExistence type="predicted"/>
<accession>A0A7K4EJL1</accession>
<gene>
    <name evidence="4" type="ORF">CSV86_022865</name>
</gene>
<dbReference type="GO" id="GO:0003677">
    <property type="term" value="F:DNA binding"/>
    <property type="evidence" value="ECO:0007669"/>
    <property type="project" value="UniProtKB-UniRule"/>
</dbReference>
<reference evidence="4 5" key="1">
    <citation type="journal article" date="2013" name="Genome Announc.">
        <title>Genome Sequence of Naphthalene-Degrading Soil Bacterium Pseudomonas putida CSV86.</title>
        <authorList>
            <person name="Phale P.S."/>
            <person name="Paliwal V."/>
            <person name="Raju S.C."/>
            <person name="Modak A."/>
            <person name="Purohit H.J."/>
        </authorList>
    </citation>
    <scope>NUCLEOTIDE SEQUENCE [LARGE SCALE GENOMIC DNA]</scope>
    <source>
        <strain evidence="4 5">CSV86</strain>
    </source>
</reference>
<evidence type="ECO:0000313" key="4">
    <source>
        <dbReference type="EMBL" id="NNJ17817.1"/>
    </source>
</evidence>
<evidence type="ECO:0000313" key="5">
    <source>
        <dbReference type="Proteomes" id="UP000010448"/>
    </source>
</evidence>
<dbReference type="Proteomes" id="UP000010448">
    <property type="component" value="Unassembled WGS sequence"/>
</dbReference>
<evidence type="ECO:0000259" key="3">
    <source>
        <dbReference type="PROSITE" id="PS50977"/>
    </source>
</evidence>
<keyword evidence="5" id="KW-1185">Reference proteome</keyword>
<dbReference type="InterPro" id="IPR009057">
    <property type="entry name" value="Homeodomain-like_sf"/>
</dbReference>
<name>A0A7K4EJL1_9PSED</name>
<dbReference type="PROSITE" id="PS50977">
    <property type="entry name" value="HTH_TETR_2"/>
    <property type="match status" value="1"/>
</dbReference>
<evidence type="ECO:0000256" key="2">
    <source>
        <dbReference type="PROSITE-ProRule" id="PRU00335"/>
    </source>
</evidence>
<comment type="caution">
    <text evidence="4">The sequence shown here is derived from an EMBL/GenBank/DDBJ whole genome shotgun (WGS) entry which is preliminary data.</text>
</comment>